<dbReference type="Proteomes" id="UP000694392">
    <property type="component" value="Unplaced"/>
</dbReference>
<dbReference type="InterPro" id="IPR013783">
    <property type="entry name" value="Ig-like_fold"/>
</dbReference>
<evidence type="ECO:0000256" key="2">
    <source>
        <dbReference type="ARBA" id="ARBA00023180"/>
    </source>
</evidence>
<dbReference type="PROSITE" id="PS50835">
    <property type="entry name" value="IG_LIKE"/>
    <property type="match status" value="1"/>
</dbReference>
<reference evidence="5" key="1">
    <citation type="submission" date="2025-08" db="UniProtKB">
        <authorList>
            <consortium name="Ensembl"/>
        </authorList>
    </citation>
    <scope>IDENTIFICATION</scope>
</reference>
<reference evidence="5" key="2">
    <citation type="submission" date="2025-09" db="UniProtKB">
        <authorList>
            <consortium name="Ensembl"/>
        </authorList>
    </citation>
    <scope>IDENTIFICATION</scope>
</reference>
<evidence type="ECO:0000259" key="4">
    <source>
        <dbReference type="PROSITE" id="PS50835"/>
    </source>
</evidence>
<dbReference type="Pfam" id="PF07679">
    <property type="entry name" value="I-set"/>
    <property type="match status" value="1"/>
</dbReference>
<evidence type="ECO:0000256" key="1">
    <source>
        <dbReference type="ARBA" id="ARBA00023157"/>
    </source>
</evidence>
<dbReference type="SMART" id="SM00409">
    <property type="entry name" value="IG"/>
    <property type="match status" value="1"/>
</dbReference>
<dbReference type="AlphaFoldDB" id="A0A8D0H771"/>
<proteinExistence type="predicted"/>
<dbReference type="Ensembl" id="ENSSPUT00000017397.1">
    <property type="protein sequence ID" value="ENSSPUP00000016325.1"/>
    <property type="gene ID" value="ENSSPUG00000012638.1"/>
</dbReference>
<keyword evidence="3" id="KW-0393">Immunoglobulin domain</keyword>
<dbReference type="GeneTree" id="ENSGT01030000238279"/>
<dbReference type="SUPFAM" id="SSF48726">
    <property type="entry name" value="Immunoglobulin"/>
    <property type="match status" value="1"/>
</dbReference>
<evidence type="ECO:0000313" key="5">
    <source>
        <dbReference type="Ensembl" id="ENSSPUP00000016325.1"/>
    </source>
</evidence>
<dbReference type="InterPro" id="IPR013098">
    <property type="entry name" value="Ig_I-set"/>
</dbReference>
<dbReference type="PANTHER" id="PTHR11890">
    <property type="entry name" value="INTERLEUKIN-1 RECEPTOR FAMILY MEMBER"/>
    <property type="match status" value="1"/>
</dbReference>
<evidence type="ECO:0000256" key="3">
    <source>
        <dbReference type="ARBA" id="ARBA00023319"/>
    </source>
</evidence>
<sequence>SLFPPLPGTLLPAYVLEGEPLAARCSVDGCSDCNITWYKNDSDKPVTTEEYSRIHQRNNLLWFIPANLEDSGFYRCVIQNPESSYNEVEVKVFKN</sequence>
<dbReference type="Gene3D" id="2.60.40.10">
    <property type="entry name" value="Immunoglobulins"/>
    <property type="match status" value="1"/>
</dbReference>
<evidence type="ECO:0000313" key="6">
    <source>
        <dbReference type="Proteomes" id="UP000694392"/>
    </source>
</evidence>
<dbReference type="PANTHER" id="PTHR11890:SF26">
    <property type="entry name" value="INTERLEUKIN-1 RECEPTOR TYPE 1"/>
    <property type="match status" value="1"/>
</dbReference>
<dbReference type="InterPro" id="IPR007110">
    <property type="entry name" value="Ig-like_dom"/>
</dbReference>
<keyword evidence="6" id="KW-1185">Reference proteome</keyword>
<dbReference type="InterPro" id="IPR003598">
    <property type="entry name" value="Ig_sub2"/>
</dbReference>
<name>A0A8D0H771_SPHPU</name>
<dbReference type="InterPro" id="IPR003599">
    <property type="entry name" value="Ig_sub"/>
</dbReference>
<accession>A0A8D0H771</accession>
<organism evidence="5 6">
    <name type="scientific">Sphenodon punctatus</name>
    <name type="common">Tuatara</name>
    <name type="synonym">Hatteria punctata</name>
    <dbReference type="NCBI Taxonomy" id="8508"/>
    <lineage>
        <taxon>Eukaryota</taxon>
        <taxon>Metazoa</taxon>
        <taxon>Chordata</taxon>
        <taxon>Craniata</taxon>
        <taxon>Vertebrata</taxon>
        <taxon>Euteleostomi</taxon>
        <taxon>Lepidosauria</taxon>
        <taxon>Sphenodontia</taxon>
        <taxon>Sphenodontidae</taxon>
        <taxon>Sphenodon</taxon>
    </lineage>
</organism>
<protein>
    <recommendedName>
        <fullName evidence="4">Ig-like domain-containing protein</fullName>
    </recommendedName>
</protein>
<dbReference type="SMART" id="SM00408">
    <property type="entry name" value="IGc2"/>
    <property type="match status" value="1"/>
</dbReference>
<keyword evidence="1" id="KW-1015">Disulfide bond</keyword>
<feature type="domain" description="Ig-like" evidence="4">
    <location>
        <begin position="4"/>
        <end position="93"/>
    </location>
</feature>
<dbReference type="InterPro" id="IPR015621">
    <property type="entry name" value="IL-1_rcpt_fam"/>
</dbReference>
<keyword evidence="2" id="KW-0325">Glycoprotein</keyword>
<dbReference type="InterPro" id="IPR036179">
    <property type="entry name" value="Ig-like_dom_sf"/>
</dbReference>